<keyword evidence="3" id="KW-1185">Reference proteome</keyword>
<dbReference type="CDD" id="cd06193">
    <property type="entry name" value="siderophore_interacting"/>
    <property type="match status" value="1"/>
</dbReference>
<evidence type="ECO:0000313" key="3">
    <source>
        <dbReference type="Proteomes" id="UP000824504"/>
    </source>
</evidence>
<reference evidence="2 3" key="1">
    <citation type="submission" date="2021-07" db="EMBL/GenBank/DDBJ databases">
        <title>complete genome sequencing of Tessaracoccus sp.J1M15.</title>
        <authorList>
            <person name="Bae J.-W."/>
            <person name="Kim D.-y."/>
        </authorList>
    </citation>
    <scope>NUCLEOTIDE SEQUENCE [LARGE SCALE GENOMIC DNA]</scope>
    <source>
        <strain evidence="2 3">J1M15</strain>
    </source>
</reference>
<dbReference type="Pfam" id="PF08021">
    <property type="entry name" value="FAD_binding_9"/>
    <property type="match status" value="1"/>
</dbReference>
<feature type="domain" description="FAD-binding FR-type" evidence="1">
    <location>
        <begin position="14"/>
        <end position="141"/>
    </location>
</feature>
<dbReference type="PANTHER" id="PTHR30157:SF0">
    <property type="entry name" value="NADPH-DEPENDENT FERRIC-CHELATE REDUCTASE"/>
    <property type="match status" value="1"/>
</dbReference>
<dbReference type="PROSITE" id="PS51384">
    <property type="entry name" value="FAD_FR"/>
    <property type="match status" value="1"/>
</dbReference>
<dbReference type="EMBL" id="CP079216">
    <property type="protein sequence ID" value="QXT62634.1"/>
    <property type="molecule type" value="Genomic_DNA"/>
</dbReference>
<dbReference type="Proteomes" id="UP000824504">
    <property type="component" value="Chromosome"/>
</dbReference>
<dbReference type="Pfam" id="PF04954">
    <property type="entry name" value="SIP"/>
    <property type="match status" value="1"/>
</dbReference>
<proteinExistence type="predicted"/>
<dbReference type="InterPro" id="IPR039374">
    <property type="entry name" value="SIP_fam"/>
</dbReference>
<dbReference type="InterPro" id="IPR013113">
    <property type="entry name" value="SIP_FAD-bd"/>
</dbReference>
<dbReference type="InterPro" id="IPR007037">
    <property type="entry name" value="SIP_rossman_dom"/>
</dbReference>
<dbReference type="InterPro" id="IPR017927">
    <property type="entry name" value="FAD-bd_FR_type"/>
</dbReference>
<accession>A0ABX8SI23</accession>
<sequence>MTATVVEATERPAYRAFEVRVAARTQLSPHFVRLTFVGDDLHEFGTAGLDQRIKLILPHPVTGMETFPRTQDWYSQWRLQDEDARCDVRTYTVRAVRQELREVDVDFVCHGDTGPGSAFACYASVGDELVIIGPDDLSPGRELGIDYRPGFVDSHLLVGDETAAPAICAIIESLGADARGLAVIEVPSAEDALHVDAPAGMTVKWLAREGARGERLTAEVRDWVARTCAARCCDTCDIAALEIPDDELLWEVPEGTSADGGLYAWLAGEAGVIRSLRRFLVGDAGMDRRRVAFMGYWRVGAEG</sequence>
<organism evidence="2 3">
    <name type="scientific">Tessaracoccus palaemonis</name>
    <dbReference type="NCBI Taxonomy" id="2829499"/>
    <lineage>
        <taxon>Bacteria</taxon>
        <taxon>Bacillati</taxon>
        <taxon>Actinomycetota</taxon>
        <taxon>Actinomycetes</taxon>
        <taxon>Propionibacteriales</taxon>
        <taxon>Propionibacteriaceae</taxon>
        <taxon>Tessaracoccus</taxon>
    </lineage>
</organism>
<evidence type="ECO:0000259" key="1">
    <source>
        <dbReference type="PROSITE" id="PS51384"/>
    </source>
</evidence>
<evidence type="ECO:0000313" key="2">
    <source>
        <dbReference type="EMBL" id="QXT62634.1"/>
    </source>
</evidence>
<dbReference type="PANTHER" id="PTHR30157">
    <property type="entry name" value="FERRIC REDUCTASE, NADPH-DEPENDENT"/>
    <property type="match status" value="1"/>
</dbReference>
<name>A0ABX8SI23_9ACTN</name>
<dbReference type="RefSeq" id="WP_219081711.1">
    <property type="nucleotide sequence ID" value="NZ_CP079216.1"/>
</dbReference>
<gene>
    <name evidence="2" type="ORF">KDB89_12985</name>
</gene>
<protein>
    <submittedName>
        <fullName evidence="2">Siderophore-interacting protein</fullName>
    </submittedName>
</protein>